<dbReference type="Pfam" id="PF00109">
    <property type="entry name" value="ketoacyl-synt"/>
    <property type="match status" value="1"/>
</dbReference>
<dbReference type="CDD" id="cd00834">
    <property type="entry name" value="KAS_I_II"/>
    <property type="match status" value="1"/>
</dbReference>
<dbReference type="PROSITE" id="PS52004">
    <property type="entry name" value="KS3_2"/>
    <property type="match status" value="1"/>
</dbReference>
<dbReference type="PANTHER" id="PTHR11712:SF336">
    <property type="entry name" value="3-OXOACYL-[ACYL-CARRIER-PROTEIN] SYNTHASE, MITOCHONDRIAL"/>
    <property type="match status" value="1"/>
</dbReference>
<dbReference type="EMBL" id="JXQG01000004">
    <property type="protein sequence ID" value="KKZ13182.1"/>
    <property type="molecule type" value="Genomic_DNA"/>
</dbReference>
<dbReference type="Proteomes" id="UP000035067">
    <property type="component" value="Unassembled WGS sequence"/>
</dbReference>
<evidence type="ECO:0000256" key="1">
    <source>
        <dbReference type="ARBA" id="ARBA00005194"/>
    </source>
</evidence>
<evidence type="ECO:0000256" key="6">
    <source>
        <dbReference type="ARBA" id="ARBA00022679"/>
    </source>
</evidence>
<dbReference type="EC" id="2.3.1.179" evidence="3 14"/>
<dbReference type="InterPro" id="IPR016039">
    <property type="entry name" value="Thiolase-like"/>
</dbReference>
<keyword evidence="5 14" id="KW-0444">Lipid biosynthesis</keyword>
<evidence type="ECO:0000259" key="17">
    <source>
        <dbReference type="PROSITE" id="PS52004"/>
    </source>
</evidence>
<comment type="similarity">
    <text evidence="2 14 16">Belongs to the thiolase-like superfamily. Beta-ketoacyl-ACP synthases family.</text>
</comment>
<organism evidence="18 19">
    <name type="scientific">Candidatus Synechococcus spongiarum SP3</name>
    <dbReference type="NCBI Taxonomy" id="1604020"/>
    <lineage>
        <taxon>Bacteria</taxon>
        <taxon>Bacillati</taxon>
        <taxon>Cyanobacteriota</taxon>
        <taxon>Cyanophyceae</taxon>
        <taxon>Synechococcales</taxon>
        <taxon>Synechococcaceae</taxon>
        <taxon>Synechococcus</taxon>
    </lineage>
</organism>
<dbReference type="PIRSF" id="PIRSF000447">
    <property type="entry name" value="KAS_II"/>
    <property type="match status" value="1"/>
</dbReference>
<evidence type="ECO:0000256" key="5">
    <source>
        <dbReference type="ARBA" id="ARBA00022516"/>
    </source>
</evidence>
<dbReference type="NCBIfam" id="NF005589">
    <property type="entry name" value="PRK07314.1"/>
    <property type="match status" value="1"/>
</dbReference>
<comment type="function">
    <text evidence="11 14">Involved in the type II fatty acid elongation cycle. Catalyzes the elongation of a wide range of acyl-ACP by the addition of two carbons from malonyl-ACP to an acyl acceptor. Can efficiently catalyze the conversion of palmitoleoyl-ACP (cis-hexadec-9-enoyl-ACP) to cis-vaccenoyl-ACP (cis-octadec-11-enoyl-ACP), an essential step in the thermal regulation of fatty acid composition.</text>
</comment>
<evidence type="ECO:0000313" key="19">
    <source>
        <dbReference type="Proteomes" id="UP000035067"/>
    </source>
</evidence>
<protein>
    <recommendedName>
        <fullName evidence="4 14">3-oxoacyl-[acyl-carrier-protein] synthase 2</fullName>
        <ecNumber evidence="3 14">2.3.1.179</ecNumber>
    </recommendedName>
</protein>
<evidence type="ECO:0000256" key="9">
    <source>
        <dbReference type="ARBA" id="ARBA00023160"/>
    </source>
</evidence>
<sequence length="418" mass="43195">MLTSAGPRRVVVTGLGAVTPIGNDVECYRQALCAGVNGVGPITHFDASHHGCRFAAEVKDFDPSGHLDRKETRRWERFCQFGVVTAKQALAQSGLQITEDNADRVGVLIGSGIGGVLLMETQALVMDKKGPDRVSPFTVPMMIPNMAAGLTAIALGAQGPSNAVCTACAAGSNAIGDAFRIIQYGDADAMVCGGTESPISPLSVAGFASARALSSRNEDPAHASRPFDAERDGFVIGEGSGMLLIEELSHAQTRGAPILAEIIGYGSTCDAHHVTAPPAGGGPAAKAMARCLADGRLESSQVDYINAHGTSTGANDKTETAAIKIALGEDVAHAIPVSSTKSMTGHLLGGSGGIEAVATVLALTHGFVPPTINHVIPDPDCDLDYVPNEAREMAVNVALSNSFGFGGHNVCLAFRRWT</sequence>
<dbReference type="FunFam" id="3.40.47.10:FF:000009">
    <property type="entry name" value="3-oxoacyl-[acyl-carrier-protein] synthase 2"/>
    <property type="match status" value="1"/>
</dbReference>
<dbReference type="InterPro" id="IPR000794">
    <property type="entry name" value="Beta-ketoacyl_synthase"/>
</dbReference>
<keyword evidence="7" id="KW-0276">Fatty acid metabolism</keyword>
<keyword evidence="6 14" id="KW-0808">Transferase</keyword>
<evidence type="ECO:0000256" key="2">
    <source>
        <dbReference type="ARBA" id="ARBA00008467"/>
    </source>
</evidence>
<dbReference type="GO" id="GO:0004315">
    <property type="term" value="F:3-oxoacyl-[acyl-carrier-protein] synthase activity"/>
    <property type="evidence" value="ECO:0007669"/>
    <property type="project" value="UniProtKB-UniRule"/>
</dbReference>
<dbReference type="Gene3D" id="3.40.47.10">
    <property type="match status" value="2"/>
</dbReference>
<dbReference type="InterPro" id="IPR014031">
    <property type="entry name" value="Ketoacyl_synth_C"/>
</dbReference>
<comment type="pathway">
    <text evidence="1 14">Lipid metabolism; fatty acid biosynthesis.</text>
</comment>
<dbReference type="GO" id="GO:0005829">
    <property type="term" value="C:cytosol"/>
    <property type="evidence" value="ECO:0007669"/>
    <property type="project" value="TreeGrafter"/>
</dbReference>
<dbReference type="SUPFAM" id="SSF53901">
    <property type="entry name" value="Thiolase-like"/>
    <property type="match status" value="2"/>
</dbReference>
<evidence type="ECO:0000256" key="12">
    <source>
        <dbReference type="ARBA" id="ARBA00047318"/>
    </source>
</evidence>
<dbReference type="PROSITE" id="PS00606">
    <property type="entry name" value="KS3_1"/>
    <property type="match status" value="1"/>
</dbReference>
<proteinExistence type="inferred from homology"/>
<reference evidence="18 19" key="1">
    <citation type="submission" date="2015-01" db="EMBL/GenBank/DDBJ databases">
        <title>Lifestyle Evolution in Cyanobacterial Symbionts of Sponges.</title>
        <authorList>
            <person name="Burgsdorf I."/>
            <person name="Slaby B.M."/>
            <person name="Handley K.M."/>
            <person name="Haber M."/>
            <person name="Blom J."/>
            <person name="Marshall C.W."/>
            <person name="Gilbert J.A."/>
            <person name="Hentschel U."/>
            <person name="Steindler L."/>
        </authorList>
    </citation>
    <scope>NUCLEOTIDE SEQUENCE [LARGE SCALE GENOMIC DNA]</scope>
    <source>
        <strain evidence="18">SP3</strain>
    </source>
</reference>
<dbReference type="GO" id="GO:0006633">
    <property type="term" value="P:fatty acid biosynthetic process"/>
    <property type="evidence" value="ECO:0007669"/>
    <property type="project" value="UniProtKB-UniRule"/>
</dbReference>
<dbReference type="Pfam" id="PF02801">
    <property type="entry name" value="Ketoacyl-synt_C"/>
    <property type="match status" value="1"/>
</dbReference>
<dbReference type="InterPro" id="IPR017568">
    <property type="entry name" value="3-oxoacyl-ACP_synth-2"/>
</dbReference>
<keyword evidence="10 14" id="KW-0012">Acyltransferase</keyword>
<evidence type="ECO:0000256" key="7">
    <source>
        <dbReference type="ARBA" id="ARBA00022832"/>
    </source>
</evidence>
<evidence type="ECO:0000256" key="13">
    <source>
        <dbReference type="ARBA" id="ARBA00047659"/>
    </source>
</evidence>
<evidence type="ECO:0000256" key="11">
    <source>
        <dbReference type="ARBA" id="ARBA00024006"/>
    </source>
</evidence>
<evidence type="ECO:0000256" key="14">
    <source>
        <dbReference type="PIRNR" id="PIRNR000447"/>
    </source>
</evidence>
<comment type="catalytic activity">
    <reaction evidence="12 14">
        <text>(9Z)-hexadecenoyl-[ACP] + malonyl-[ACP] + H(+) = 3-oxo-(11Z)-octadecenoyl-[ACP] + holo-[ACP] + CO2</text>
        <dbReference type="Rhea" id="RHEA:55040"/>
        <dbReference type="Rhea" id="RHEA-COMP:9623"/>
        <dbReference type="Rhea" id="RHEA-COMP:9685"/>
        <dbReference type="Rhea" id="RHEA-COMP:10800"/>
        <dbReference type="Rhea" id="RHEA-COMP:14074"/>
        <dbReference type="ChEBI" id="CHEBI:15378"/>
        <dbReference type="ChEBI" id="CHEBI:16526"/>
        <dbReference type="ChEBI" id="CHEBI:64479"/>
        <dbReference type="ChEBI" id="CHEBI:78449"/>
        <dbReference type="ChEBI" id="CHEBI:83989"/>
        <dbReference type="ChEBI" id="CHEBI:138538"/>
        <dbReference type="EC" id="2.3.1.179"/>
    </reaction>
</comment>
<dbReference type="PANTHER" id="PTHR11712">
    <property type="entry name" value="POLYKETIDE SYNTHASE-RELATED"/>
    <property type="match status" value="1"/>
</dbReference>
<keyword evidence="8" id="KW-0443">Lipid metabolism</keyword>
<dbReference type="InterPro" id="IPR018201">
    <property type="entry name" value="Ketoacyl_synth_AS"/>
</dbReference>
<evidence type="ECO:0000256" key="8">
    <source>
        <dbReference type="ARBA" id="ARBA00023098"/>
    </source>
</evidence>
<feature type="active site" description="For beta-ketoacyl synthase activity" evidence="15">
    <location>
        <position position="168"/>
    </location>
</feature>
<dbReference type="NCBIfam" id="TIGR03150">
    <property type="entry name" value="fabF"/>
    <property type="match status" value="1"/>
</dbReference>
<name>A0A0G2HMJ8_9SYNE</name>
<accession>A0A0G2HMJ8</accession>
<dbReference type="SMART" id="SM00825">
    <property type="entry name" value="PKS_KS"/>
    <property type="match status" value="1"/>
</dbReference>
<evidence type="ECO:0000256" key="15">
    <source>
        <dbReference type="PIRSR" id="PIRSR000447-1"/>
    </source>
</evidence>
<dbReference type="PATRIC" id="fig|1604020.3.peg.1260"/>
<dbReference type="InterPro" id="IPR014030">
    <property type="entry name" value="Ketoacyl_synth_N"/>
</dbReference>
<comment type="catalytic activity">
    <reaction evidence="13 14">
        <text>a fatty acyl-[ACP] + malonyl-[ACP] + H(+) = a 3-oxoacyl-[ACP] + holo-[ACP] + CO2</text>
        <dbReference type="Rhea" id="RHEA:22836"/>
        <dbReference type="Rhea" id="RHEA-COMP:9623"/>
        <dbReference type="Rhea" id="RHEA-COMP:9685"/>
        <dbReference type="Rhea" id="RHEA-COMP:9916"/>
        <dbReference type="Rhea" id="RHEA-COMP:14125"/>
        <dbReference type="ChEBI" id="CHEBI:15378"/>
        <dbReference type="ChEBI" id="CHEBI:16526"/>
        <dbReference type="ChEBI" id="CHEBI:64479"/>
        <dbReference type="ChEBI" id="CHEBI:78449"/>
        <dbReference type="ChEBI" id="CHEBI:78776"/>
        <dbReference type="ChEBI" id="CHEBI:138651"/>
    </reaction>
</comment>
<evidence type="ECO:0000256" key="4">
    <source>
        <dbReference type="ARBA" id="ARBA00014657"/>
    </source>
</evidence>
<dbReference type="InterPro" id="IPR020841">
    <property type="entry name" value="PKS_Beta-ketoAc_synthase_dom"/>
</dbReference>
<keyword evidence="9 14" id="KW-0275">Fatty acid biosynthesis</keyword>
<feature type="domain" description="Ketosynthase family 3 (KS3)" evidence="17">
    <location>
        <begin position="7"/>
        <end position="416"/>
    </location>
</feature>
<evidence type="ECO:0000256" key="16">
    <source>
        <dbReference type="RuleBase" id="RU003694"/>
    </source>
</evidence>
<dbReference type="UniPathway" id="UPA00094"/>
<evidence type="ECO:0000256" key="10">
    <source>
        <dbReference type="ARBA" id="ARBA00023315"/>
    </source>
</evidence>
<gene>
    <name evidence="18" type="ORF">TE42_01520</name>
</gene>
<dbReference type="AlphaFoldDB" id="A0A0G2HMJ8"/>
<comment type="caution">
    <text evidence="18">The sequence shown here is derived from an EMBL/GenBank/DDBJ whole genome shotgun (WGS) entry which is preliminary data.</text>
</comment>
<evidence type="ECO:0000313" key="18">
    <source>
        <dbReference type="EMBL" id="KKZ13182.1"/>
    </source>
</evidence>
<evidence type="ECO:0000256" key="3">
    <source>
        <dbReference type="ARBA" id="ARBA00012356"/>
    </source>
</evidence>